<evidence type="ECO:0000256" key="2">
    <source>
        <dbReference type="ARBA" id="ARBA00047806"/>
    </source>
</evidence>
<name>A0A846QLX9_9BACT</name>
<dbReference type="Pfam" id="PF01625">
    <property type="entry name" value="PMSR"/>
    <property type="match status" value="1"/>
</dbReference>
<evidence type="ECO:0000256" key="3">
    <source>
        <dbReference type="ARBA" id="ARBA00048782"/>
    </source>
</evidence>
<comment type="similarity">
    <text evidence="4">Belongs to the MsrA Met sulfoxide reductase family.</text>
</comment>
<dbReference type="SUPFAM" id="SSF55068">
    <property type="entry name" value="Peptide methionine sulfoxide reductase"/>
    <property type="match status" value="1"/>
</dbReference>
<reference evidence="7 8" key="1">
    <citation type="submission" date="2020-03" db="EMBL/GenBank/DDBJ databases">
        <title>Genomic Encyclopedia of Type Strains, Phase IV (KMG-IV): sequencing the most valuable type-strain genomes for metagenomic binning, comparative biology and taxonomic classification.</title>
        <authorList>
            <person name="Goeker M."/>
        </authorList>
    </citation>
    <scope>NUCLEOTIDE SEQUENCE [LARGE SCALE GENOMIC DNA]</scope>
    <source>
        <strain evidence="7 8">DSM 24233</strain>
    </source>
</reference>
<proteinExistence type="inferred from homology"/>
<feature type="chain" id="PRO_5032441472" description="Peptide methionine sulfoxide reductase MsrA" evidence="5">
    <location>
        <begin position="25"/>
        <end position="208"/>
    </location>
</feature>
<dbReference type="PANTHER" id="PTHR43774">
    <property type="entry name" value="PEPTIDE METHIONINE SULFOXIDE REDUCTASE"/>
    <property type="match status" value="1"/>
</dbReference>
<dbReference type="Gene3D" id="3.30.1060.10">
    <property type="entry name" value="Peptide methionine sulphoxide reductase MsrA"/>
    <property type="match status" value="1"/>
</dbReference>
<evidence type="ECO:0000256" key="1">
    <source>
        <dbReference type="ARBA" id="ARBA00023002"/>
    </source>
</evidence>
<evidence type="ECO:0000256" key="4">
    <source>
        <dbReference type="HAMAP-Rule" id="MF_01401"/>
    </source>
</evidence>
<accession>A0A846QLX9</accession>
<comment type="caution">
    <text evidence="7">The sequence shown here is derived from an EMBL/GenBank/DDBJ whole genome shotgun (WGS) entry which is preliminary data.</text>
</comment>
<evidence type="ECO:0000256" key="5">
    <source>
        <dbReference type="SAM" id="SignalP"/>
    </source>
</evidence>
<dbReference type="EC" id="1.8.4.11" evidence="4"/>
<dbReference type="GO" id="GO:0008113">
    <property type="term" value="F:peptide-methionine (S)-S-oxide reductase activity"/>
    <property type="evidence" value="ECO:0007669"/>
    <property type="project" value="UniProtKB-UniRule"/>
</dbReference>
<evidence type="ECO:0000313" key="8">
    <source>
        <dbReference type="Proteomes" id="UP000580856"/>
    </source>
</evidence>
<dbReference type="RefSeq" id="WP_167942195.1">
    <property type="nucleotide sequence ID" value="NZ_JAATJA010000003.1"/>
</dbReference>
<gene>
    <name evidence="4" type="primary">msrA</name>
    <name evidence="7" type="ORF">GGQ74_002805</name>
</gene>
<dbReference type="PANTHER" id="PTHR43774:SF1">
    <property type="entry name" value="PEPTIDE METHIONINE SULFOXIDE REDUCTASE MSRA 2"/>
    <property type="match status" value="1"/>
</dbReference>
<dbReference type="Proteomes" id="UP000580856">
    <property type="component" value="Unassembled WGS sequence"/>
</dbReference>
<organism evidence="7 8">
    <name type="scientific">Desulfobaculum xiamenense</name>
    <dbReference type="NCBI Taxonomy" id="995050"/>
    <lineage>
        <taxon>Bacteria</taxon>
        <taxon>Pseudomonadati</taxon>
        <taxon>Thermodesulfobacteriota</taxon>
        <taxon>Desulfovibrionia</taxon>
        <taxon>Desulfovibrionales</taxon>
        <taxon>Desulfovibrionaceae</taxon>
        <taxon>Desulfobaculum</taxon>
    </lineage>
</organism>
<comment type="catalytic activity">
    <reaction evidence="3 4">
        <text>[thioredoxin]-disulfide + L-methionine + H2O = L-methionine (S)-S-oxide + [thioredoxin]-dithiol</text>
        <dbReference type="Rhea" id="RHEA:19993"/>
        <dbReference type="Rhea" id="RHEA-COMP:10698"/>
        <dbReference type="Rhea" id="RHEA-COMP:10700"/>
        <dbReference type="ChEBI" id="CHEBI:15377"/>
        <dbReference type="ChEBI" id="CHEBI:29950"/>
        <dbReference type="ChEBI" id="CHEBI:50058"/>
        <dbReference type="ChEBI" id="CHEBI:57844"/>
        <dbReference type="ChEBI" id="CHEBI:58772"/>
        <dbReference type="EC" id="1.8.4.11"/>
    </reaction>
</comment>
<sequence>MRGYLKLVAWGVMLVMFGTGHVVAEEGGEPAGQTRKAEATFAGGCFWCMEHPFDEEVGVLETISGYTGGTKERPSYAEVSSGTTGHAEAVRVVYDPDRVSYARLVDIFWHNVDPVDAGGQFCDRGSQYRSGIFYHDDEQRSIAEKSRAALDASGRLPGPVVTQIVPAGPFWPAEAYHQDYSSRNPLRYRFYRHGCGRDARLEELWGKP</sequence>
<feature type="active site" evidence="4">
    <location>
        <position position="45"/>
    </location>
</feature>
<protein>
    <recommendedName>
        <fullName evidence="4">Peptide methionine sulfoxide reductase MsrA</fullName>
        <shortName evidence="4">Protein-methionine-S-oxide reductase</shortName>
        <ecNumber evidence="4">1.8.4.11</ecNumber>
    </recommendedName>
    <alternativeName>
        <fullName evidence="4">Peptide-methionine (S)-S-oxide reductase</fullName>
        <shortName evidence="4">Peptide Met(O) reductase</shortName>
    </alternativeName>
</protein>
<keyword evidence="8" id="KW-1185">Reference proteome</keyword>
<keyword evidence="1 4" id="KW-0560">Oxidoreductase</keyword>
<evidence type="ECO:0000259" key="6">
    <source>
        <dbReference type="Pfam" id="PF01625"/>
    </source>
</evidence>
<dbReference type="InterPro" id="IPR036509">
    <property type="entry name" value="Met_Sox_Rdtase_MsrA_sf"/>
</dbReference>
<keyword evidence="5" id="KW-0732">Signal</keyword>
<dbReference type="NCBIfam" id="TIGR00401">
    <property type="entry name" value="msrA"/>
    <property type="match status" value="1"/>
</dbReference>
<feature type="domain" description="Peptide methionine sulphoxide reductase MsrA" evidence="6">
    <location>
        <begin position="38"/>
        <end position="189"/>
    </location>
</feature>
<dbReference type="AlphaFoldDB" id="A0A846QLX9"/>
<feature type="signal peptide" evidence="5">
    <location>
        <begin position="1"/>
        <end position="24"/>
    </location>
</feature>
<comment type="function">
    <text evidence="4">Has an important function as a repair enzyme for proteins that have been inactivated by oxidation. Catalyzes the reversible oxidation-reduction of methionine sulfoxide in proteins to methionine.</text>
</comment>
<dbReference type="InterPro" id="IPR002569">
    <property type="entry name" value="Met_Sox_Rdtase_MsrA_dom"/>
</dbReference>
<evidence type="ECO:0000313" key="7">
    <source>
        <dbReference type="EMBL" id="NJB69111.1"/>
    </source>
</evidence>
<comment type="catalytic activity">
    <reaction evidence="2 4">
        <text>L-methionyl-[protein] + [thioredoxin]-disulfide + H2O = L-methionyl-(S)-S-oxide-[protein] + [thioredoxin]-dithiol</text>
        <dbReference type="Rhea" id="RHEA:14217"/>
        <dbReference type="Rhea" id="RHEA-COMP:10698"/>
        <dbReference type="Rhea" id="RHEA-COMP:10700"/>
        <dbReference type="Rhea" id="RHEA-COMP:12313"/>
        <dbReference type="Rhea" id="RHEA-COMP:12315"/>
        <dbReference type="ChEBI" id="CHEBI:15377"/>
        <dbReference type="ChEBI" id="CHEBI:16044"/>
        <dbReference type="ChEBI" id="CHEBI:29950"/>
        <dbReference type="ChEBI" id="CHEBI:44120"/>
        <dbReference type="ChEBI" id="CHEBI:50058"/>
        <dbReference type="EC" id="1.8.4.11"/>
    </reaction>
</comment>
<dbReference type="EMBL" id="JAATJA010000003">
    <property type="protein sequence ID" value="NJB69111.1"/>
    <property type="molecule type" value="Genomic_DNA"/>
</dbReference>
<dbReference type="HAMAP" id="MF_01401">
    <property type="entry name" value="MsrA"/>
    <property type="match status" value="1"/>
</dbReference>